<comment type="caution">
    <text evidence="3">The sequence shown here is derived from an EMBL/GenBank/DDBJ whole genome shotgun (WGS) entry which is preliminary data.</text>
</comment>
<keyword evidence="4" id="KW-1185">Reference proteome</keyword>
<feature type="signal peptide" evidence="1">
    <location>
        <begin position="1"/>
        <end position="22"/>
    </location>
</feature>
<proteinExistence type="predicted"/>
<dbReference type="Proteomes" id="UP000613743">
    <property type="component" value="Unassembled WGS sequence"/>
</dbReference>
<reference evidence="3" key="1">
    <citation type="journal article" date="2014" name="Int. J. Syst. Evol. Microbiol.">
        <title>Complete genome sequence of Corynebacterium casei LMG S-19264T (=DSM 44701T), isolated from a smear-ripened cheese.</title>
        <authorList>
            <consortium name="US DOE Joint Genome Institute (JGI-PGF)"/>
            <person name="Walter F."/>
            <person name="Albersmeier A."/>
            <person name="Kalinowski J."/>
            <person name="Ruckert C."/>
        </authorList>
    </citation>
    <scope>NUCLEOTIDE SEQUENCE</scope>
    <source>
        <strain evidence="3">JCM 30804</strain>
    </source>
</reference>
<evidence type="ECO:0000256" key="1">
    <source>
        <dbReference type="SAM" id="SignalP"/>
    </source>
</evidence>
<gene>
    <name evidence="3" type="ORF">GCM10009332_08540</name>
</gene>
<evidence type="ECO:0000313" key="4">
    <source>
        <dbReference type="Proteomes" id="UP000613743"/>
    </source>
</evidence>
<evidence type="ECO:0000313" key="3">
    <source>
        <dbReference type="EMBL" id="GGI73309.1"/>
    </source>
</evidence>
<dbReference type="EMBL" id="BMPZ01000002">
    <property type="protein sequence ID" value="GGI73309.1"/>
    <property type="molecule type" value="Genomic_DNA"/>
</dbReference>
<reference evidence="3" key="2">
    <citation type="submission" date="2020-09" db="EMBL/GenBank/DDBJ databases">
        <authorList>
            <person name="Sun Q."/>
            <person name="Ohkuma M."/>
        </authorList>
    </citation>
    <scope>NUCLEOTIDE SEQUENCE</scope>
    <source>
        <strain evidence="3">JCM 30804</strain>
    </source>
</reference>
<dbReference type="Gene3D" id="3.30.160.670">
    <property type="match status" value="1"/>
</dbReference>
<dbReference type="InterPro" id="IPR025411">
    <property type="entry name" value="DUF4136"/>
</dbReference>
<dbReference type="Pfam" id="PF13590">
    <property type="entry name" value="DUF4136"/>
    <property type="match status" value="1"/>
</dbReference>
<sequence>MKKFLILALASMLAACSSVKTSWDYDPQVNFKQFKSYAWVNKSDTDENYHLNGLMEQRVKNAVERELQAKGITPVSNESADILVNYLTKVDKKVDVDTFNTDFGYNPYYRPGWNWGTRVHTQTTVREYEVGTLIVDIIDNQSKKLIWRGSLADTIRDNKSPEERTEIINQSVAQILANFPPQPKVK</sequence>
<keyword evidence="1" id="KW-0732">Signal</keyword>
<name>A0A917JLE3_9GAMM</name>
<feature type="domain" description="DUF4136" evidence="2">
    <location>
        <begin position="22"/>
        <end position="181"/>
    </location>
</feature>
<dbReference type="PROSITE" id="PS51257">
    <property type="entry name" value="PROKAR_LIPOPROTEIN"/>
    <property type="match status" value="1"/>
</dbReference>
<feature type="chain" id="PRO_5037598575" description="DUF4136 domain-containing protein" evidence="1">
    <location>
        <begin position="23"/>
        <end position="186"/>
    </location>
</feature>
<dbReference type="AlphaFoldDB" id="A0A917JLE3"/>
<dbReference type="RefSeq" id="WP_188918215.1">
    <property type="nucleotide sequence ID" value="NZ_BMPZ01000002.1"/>
</dbReference>
<evidence type="ECO:0000259" key="2">
    <source>
        <dbReference type="Pfam" id="PF13590"/>
    </source>
</evidence>
<protein>
    <recommendedName>
        <fullName evidence="2">DUF4136 domain-containing protein</fullName>
    </recommendedName>
</protein>
<organism evidence="3 4">
    <name type="scientific">Shewanella gelidii</name>
    <dbReference type="NCBI Taxonomy" id="1642821"/>
    <lineage>
        <taxon>Bacteria</taxon>
        <taxon>Pseudomonadati</taxon>
        <taxon>Pseudomonadota</taxon>
        <taxon>Gammaproteobacteria</taxon>
        <taxon>Alteromonadales</taxon>
        <taxon>Shewanellaceae</taxon>
        <taxon>Shewanella</taxon>
    </lineage>
</organism>
<accession>A0A917JLE3</accession>